<reference evidence="11 13" key="3">
    <citation type="submission" date="2016-10" db="EMBL/GenBank/DDBJ databases">
        <authorList>
            <person name="Varghese N."/>
            <person name="Submissions S."/>
        </authorList>
    </citation>
    <scope>NUCLEOTIDE SEQUENCE [LARGE SCALE GENOMIC DNA]</scope>
    <source>
        <strain evidence="11 13">Gm-149</strain>
    </source>
</reference>
<evidence type="ECO:0000259" key="8">
    <source>
        <dbReference type="Pfam" id="PF17768"/>
    </source>
</evidence>
<dbReference type="InterPro" id="IPR001667">
    <property type="entry name" value="DDH_dom"/>
</dbReference>
<dbReference type="PANTHER" id="PTHR30255">
    <property type="entry name" value="SINGLE-STRANDED-DNA-SPECIFIC EXONUCLEASE RECJ"/>
    <property type="match status" value="1"/>
</dbReference>
<feature type="domain" description="DHHA1" evidence="7">
    <location>
        <begin position="348"/>
        <end position="438"/>
    </location>
</feature>
<dbReference type="OrthoDB" id="9809852at2"/>
<dbReference type="Gene3D" id="3.10.310.30">
    <property type="match status" value="1"/>
</dbReference>
<dbReference type="NCBIfam" id="TIGR00644">
    <property type="entry name" value="recJ"/>
    <property type="match status" value="1"/>
</dbReference>
<name>A0A1B9DSF2_9FLAO</name>
<dbReference type="EMBL" id="FNEO01000001">
    <property type="protein sequence ID" value="SDI80592.1"/>
    <property type="molecule type" value="Genomic_DNA"/>
</dbReference>
<evidence type="ECO:0000256" key="1">
    <source>
        <dbReference type="ARBA" id="ARBA00005915"/>
    </source>
</evidence>
<dbReference type="Gene3D" id="3.90.1640.30">
    <property type="match status" value="1"/>
</dbReference>
<organism evidence="10 12">
    <name type="scientific">Flavobacterium glycines</name>
    <dbReference type="NCBI Taxonomy" id="551990"/>
    <lineage>
        <taxon>Bacteria</taxon>
        <taxon>Pseudomonadati</taxon>
        <taxon>Bacteroidota</taxon>
        <taxon>Flavobacteriia</taxon>
        <taxon>Flavobacteriales</taxon>
        <taxon>Flavobacteriaceae</taxon>
        <taxon>Flavobacterium</taxon>
    </lineage>
</organism>
<dbReference type="RefSeq" id="WP_066327460.1">
    <property type="nucleotide sequence ID" value="NZ_BJVF01000001.1"/>
</dbReference>
<evidence type="ECO:0000313" key="12">
    <source>
        <dbReference type="Proteomes" id="UP000093226"/>
    </source>
</evidence>
<keyword evidence="3" id="KW-0540">Nuclease</keyword>
<dbReference type="Pfam" id="PF02272">
    <property type="entry name" value="DHHA1"/>
    <property type="match status" value="1"/>
</dbReference>
<accession>A0A1B9DSF2</accession>
<keyword evidence="4" id="KW-0378">Hydrolase</keyword>
<evidence type="ECO:0000256" key="4">
    <source>
        <dbReference type="ARBA" id="ARBA00022801"/>
    </source>
</evidence>
<feature type="domain" description="RecJ OB" evidence="8">
    <location>
        <begin position="452"/>
        <end position="562"/>
    </location>
</feature>
<dbReference type="Pfam" id="PF01368">
    <property type="entry name" value="DHH"/>
    <property type="match status" value="1"/>
</dbReference>
<dbReference type="InterPro" id="IPR051673">
    <property type="entry name" value="SSDNA_exonuclease_RecJ"/>
</dbReference>
<keyword evidence="13" id="KW-1185">Reference proteome</keyword>
<evidence type="ECO:0000313" key="13">
    <source>
        <dbReference type="Proteomes" id="UP000182367"/>
    </source>
</evidence>
<evidence type="ECO:0000313" key="14">
    <source>
        <dbReference type="Proteomes" id="UP000321579"/>
    </source>
</evidence>
<dbReference type="Proteomes" id="UP000093226">
    <property type="component" value="Unassembled WGS sequence"/>
</dbReference>
<proteinExistence type="inferred from homology"/>
<evidence type="ECO:0000256" key="3">
    <source>
        <dbReference type="ARBA" id="ARBA00022722"/>
    </source>
</evidence>
<dbReference type="Pfam" id="PF17768">
    <property type="entry name" value="RecJ_OB"/>
    <property type="match status" value="1"/>
</dbReference>
<dbReference type="GO" id="GO:0003676">
    <property type="term" value="F:nucleic acid binding"/>
    <property type="evidence" value="ECO:0007669"/>
    <property type="project" value="InterPro"/>
</dbReference>
<dbReference type="PANTHER" id="PTHR30255:SF2">
    <property type="entry name" value="SINGLE-STRANDED-DNA-SPECIFIC EXONUCLEASE RECJ"/>
    <property type="match status" value="1"/>
</dbReference>
<gene>
    <name evidence="9" type="primary">recJ</name>
    <name evidence="10" type="ORF">FBGL_08270</name>
    <name evidence="9" type="ORF">FGL01_08600</name>
    <name evidence="11" type="ORF">SAMN05192550_0856</name>
</gene>
<dbReference type="InterPro" id="IPR003156">
    <property type="entry name" value="DHHA1_dom"/>
</dbReference>
<dbReference type="GO" id="GO:0006310">
    <property type="term" value="P:DNA recombination"/>
    <property type="evidence" value="ECO:0007669"/>
    <property type="project" value="InterPro"/>
</dbReference>
<reference evidence="9 14" key="4">
    <citation type="submission" date="2019-07" db="EMBL/GenBank/DDBJ databases">
        <title>Whole genome shotgun sequence of Flavobacterium glycines NBRC 105008.</title>
        <authorList>
            <person name="Hosoyama A."/>
            <person name="Uohara A."/>
            <person name="Ohji S."/>
            <person name="Ichikawa N."/>
        </authorList>
    </citation>
    <scope>NUCLEOTIDE SEQUENCE [LARGE SCALE GENOMIC DNA]</scope>
    <source>
        <strain evidence="9 14">NBRC 105008</strain>
    </source>
</reference>
<evidence type="ECO:0000256" key="5">
    <source>
        <dbReference type="ARBA" id="ARBA00022839"/>
    </source>
</evidence>
<sequence>MRWTLKHKPSKDKIKHLAQALNVEDFVAQLLVQRGIETFEEAKHFFRPSLDHLHDPYLMKDMDKAIERIENAIENQERILVFGDYDVDGTTAVSLVSSYLKSFYPYVATYIPDRYDEGYGVSFKGIDFADDNEFTLIIALDCGIKSIDHVAYAKERNIDFIICDHHRPGDTLPEAVAVLDPKRTDCTYPYDELCGCGIGFKLIQALGHKRGETIEDLVPYLDLVATAIAADIVPITGENRVLAFFGLQVINNNPRPGIKALVHQIKKQTLDITDVVFIIAPRINAAGRIKHGNHAVKLLSEFDFEQAQQFASEIEQYNADRKDLDKQITKEAFEQIEKNREQERFTTVVFQEDWHKGVIGIVASRLIETYYRPTLVFTKSGDKYAASARSVKGFDVYNALEACSEHLEQFGGHMYAAGMTLKAENYAAFKEAFEAQVQKTIHPEQLVPEVEIDAEINFSDITPKLCRILKQFEPFGPMNMTPVFLTKNVIDTGYAKKLGQEEEHLKLFVKQPQSPETGGIPAIGFGLGNKIELTTNQKPFQIAYCIDENEWNGTVSTQLRLKSIQ</sequence>
<dbReference type="Proteomes" id="UP000182367">
    <property type="component" value="Unassembled WGS sequence"/>
</dbReference>
<evidence type="ECO:0000256" key="2">
    <source>
        <dbReference type="ARBA" id="ARBA00019841"/>
    </source>
</evidence>
<evidence type="ECO:0000313" key="9">
    <source>
        <dbReference type="EMBL" id="GEL10121.1"/>
    </source>
</evidence>
<keyword evidence="5 10" id="KW-0269">Exonuclease</keyword>
<dbReference type="GO" id="GO:0006281">
    <property type="term" value="P:DNA repair"/>
    <property type="evidence" value="ECO:0007669"/>
    <property type="project" value="InterPro"/>
</dbReference>
<dbReference type="Proteomes" id="UP000321579">
    <property type="component" value="Unassembled WGS sequence"/>
</dbReference>
<reference evidence="10" key="2">
    <citation type="submission" date="2016-03" db="EMBL/GenBank/DDBJ databases">
        <authorList>
            <person name="Ploux O."/>
        </authorList>
    </citation>
    <scope>NUCLEOTIDE SEQUENCE</scope>
    <source>
        <strain evidence="10">NBRC 105008</strain>
    </source>
</reference>
<dbReference type="SUPFAM" id="SSF64182">
    <property type="entry name" value="DHH phosphoesterases"/>
    <property type="match status" value="1"/>
</dbReference>
<dbReference type="EMBL" id="LVEO01000013">
    <property type="protein sequence ID" value="OCB72622.1"/>
    <property type="molecule type" value="Genomic_DNA"/>
</dbReference>
<evidence type="ECO:0000313" key="11">
    <source>
        <dbReference type="EMBL" id="SDI80592.1"/>
    </source>
</evidence>
<dbReference type="InterPro" id="IPR004610">
    <property type="entry name" value="RecJ"/>
</dbReference>
<comment type="similarity">
    <text evidence="1">Belongs to the RecJ family.</text>
</comment>
<reference evidence="12" key="1">
    <citation type="submission" date="2016-03" db="EMBL/GenBank/DDBJ databases">
        <title>Draft genome sequence of Paenibacillus glacialis DSM 22343.</title>
        <authorList>
            <person name="Shin S.-K."/>
            <person name="Yi H."/>
        </authorList>
    </citation>
    <scope>NUCLEOTIDE SEQUENCE [LARGE SCALE GENOMIC DNA]</scope>
    <source>
        <strain evidence="12">NBRC 105008</strain>
    </source>
</reference>
<evidence type="ECO:0000259" key="6">
    <source>
        <dbReference type="Pfam" id="PF01368"/>
    </source>
</evidence>
<evidence type="ECO:0000259" key="7">
    <source>
        <dbReference type="Pfam" id="PF02272"/>
    </source>
</evidence>
<dbReference type="InterPro" id="IPR038763">
    <property type="entry name" value="DHH_sf"/>
</dbReference>
<dbReference type="InterPro" id="IPR041122">
    <property type="entry name" value="RecJ_OB"/>
</dbReference>
<dbReference type="EMBL" id="BJVF01000001">
    <property type="protein sequence ID" value="GEL10121.1"/>
    <property type="molecule type" value="Genomic_DNA"/>
</dbReference>
<dbReference type="STRING" id="551990.SAMN05192550_0856"/>
<protein>
    <recommendedName>
        <fullName evidence="2">Single-stranded-DNA-specific exonuclease RecJ</fullName>
    </recommendedName>
</protein>
<evidence type="ECO:0000313" key="10">
    <source>
        <dbReference type="EMBL" id="OCB72622.1"/>
    </source>
</evidence>
<dbReference type="AlphaFoldDB" id="A0A1B9DSF2"/>
<comment type="caution">
    <text evidence="10">The sequence shown here is derived from an EMBL/GenBank/DDBJ whole genome shotgun (WGS) entry which is preliminary data.</text>
</comment>
<feature type="domain" description="DDH" evidence="6">
    <location>
        <begin position="78"/>
        <end position="228"/>
    </location>
</feature>
<dbReference type="GO" id="GO:0008409">
    <property type="term" value="F:5'-3' exonuclease activity"/>
    <property type="evidence" value="ECO:0007669"/>
    <property type="project" value="InterPro"/>
</dbReference>